<evidence type="ECO:0000256" key="8">
    <source>
        <dbReference type="SAM" id="Phobius"/>
    </source>
</evidence>
<evidence type="ECO:0000313" key="11">
    <source>
        <dbReference type="Proteomes" id="UP000009168"/>
    </source>
</evidence>
<feature type="transmembrane region" description="Helical" evidence="8">
    <location>
        <begin position="588"/>
        <end position="608"/>
    </location>
</feature>
<accession>Q240S4</accession>
<sequence length="614" mass="70402">MNILNTEVVHIIEEHHDAKEAVLTFEKLELTYTPQKYKHTNKSELPTSNPYKRVILNNLSGYFGKGLNAILGSSGAGKTSFLNILAKRIQNTKEIQLTGSVKVNGAQYTYEYFNKFAGYVMQDDYLLPTLTVKEYFQFAADLRLTCSEEEKKTKVNQIIKQLNLGRCQNSRIGDILSKGISGGERKRVSIGLELLGEPQVLFLDEPTSGLDSFTSYLIIKNLKDLSIQFNKTIVFTIHQPSSDIWNLFDKITLLAEGQFIYQGPREQIINYFSKIGFACPVYNNPADYLMAQMSTSDKSKIQLMISECSKNIIPEIEHEMQVIYTTHSQPVITQSRIIIDDNQNQNKVGAFYMLQKLIQRQLKQLSRNRIMVNTRFIQICTMGLFTGILFWQTSDADTYQDTYQKAKILYIFNLGMFAQSMNPQVISFVQERPVFLKEEGSNLYTAWSYFLSKVLLEIISCSLFACFNSCIIYWMVGFSQTAYQFFFFMLILVLQSNIGNAFGILAGSLFKQAKVGMAFSLTFIAPQILFGGVFKNRKDLPDWIGWAQYMTPTMYAFDAMVQNEFADTNYTYNPIEYLSLDINKWTCVGIMIALYFIYTAIAYVCLLLKRERLQ</sequence>
<organism evidence="10 11">
    <name type="scientific">Tetrahymena thermophila (strain SB210)</name>
    <dbReference type="NCBI Taxonomy" id="312017"/>
    <lineage>
        <taxon>Eukaryota</taxon>
        <taxon>Sar</taxon>
        <taxon>Alveolata</taxon>
        <taxon>Ciliophora</taxon>
        <taxon>Intramacronucleata</taxon>
        <taxon>Oligohymenophorea</taxon>
        <taxon>Hymenostomatida</taxon>
        <taxon>Tetrahymenina</taxon>
        <taxon>Tetrahymenidae</taxon>
        <taxon>Tetrahymena</taxon>
    </lineage>
</organism>
<name>Q240S4_TETTS</name>
<dbReference type="RefSeq" id="XP_001022585.1">
    <property type="nucleotide sequence ID" value="XM_001022585.1"/>
</dbReference>
<dbReference type="InterPro" id="IPR027417">
    <property type="entry name" value="P-loop_NTPase"/>
</dbReference>
<feature type="transmembrane region" description="Helical" evidence="8">
    <location>
        <begin position="515"/>
        <end position="534"/>
    </location>
</feature>
<reference evidence="11" key="1">
    <citation type="journal article" date="2006" name="PLoS Biol.">
        <title>Macronuclear genome sequence of the ciliate Tetrahymena thermophila, a model eukaryote.</title>
        <authorList>
            <person name="Eisen J.A."/>
            <person name="Coyne R.S."/>
            <person name="Wu M."/>
            <person name="Wu D."/>
            <person name="Thiagarajan M."/>
            <person name="Wortman J.R."/>
            <person name="Badger J.H."/>
            <person name="Ren Q."/>
            <person name="Amedeo P."/>
            <person name="Jones K.M."/>
            <person name="Tallon L.J."/>
            <person name="Delcher A.L."/>
            <person name="Salzberg S.L."/>
            <person name="Silva J.C."/>
            <person name="Haas B.J."/>
            <person name="Majoros W.H."/>
            <person name="Farzad M."/>
            <person name="Carlton J.M."/>
            <person name="Smith R.K. Jr."/>
            <person name="Garg J."/>
            <person name="Pearlman R.E."/>
            <person name="Karrer K.M."/>
            <person name="Sun L."/>
            <person name="Manning G."/>
            <person name="Elde N.C."/>
            <person name="Turkewitz A.P."/>
            <person name="Asai D.J."/>
            <person name="Wilkes D.E."/>
            <person name="Wang Y."/>
            <person name="Cai H."/>
            <person name="Collins K."/>
            <person name="Stewart B.A."/>
            <person name="Lee S.R."/>
            <person name="Wilamowska K."/>
            <person name="Weinberg Z."/>
            <person name="Ruzzo W.L."/>
            <person name="Wloga D."/>
            <person name="Gaertig J."/>
            <person name="Frankel J."/>
            <person name="Tsao C.-C."/>
            <person name="Gorovsky M.A."/>
            <person name="Keeling P.J."/>
            <person name="Waller R.F."/>
            <person name="Patron N.J."/>
            <person name="Cherry J.M."/>
            <person name="Stover N.A."/>
            <person name="Krieger C.J."/>
            <person name="del Toro C."/>
            <person name="Ryder H.F."/>
            <person name="Williamson S.C."/>
            <person name="Barbeau R.A."/>
            <person name="Hamilton E.P."/>
            <person name="Orias E."/>
        </authorList>
    </citation>
    <scope>NUCLEOTIDE SEQUENCE [LARGE SCALE GENOMIC DNA]</scope>
    <source>
        <strain evidence="11">SB210</strain>
    </source>
</reference>
<feature type="domain" description="ABC transporter" evidence="9">
    <location>
        <begin position="35"/>
        <end position="281"/>
    </location>
</feature>
<evidence type="ECO:0000256" key="7">
    <source>
        <dbReference type="ARBA" id="ARBA00023136"/>
    </source>
</evidence>
<keyword evidence="4" id="KW-0547">Nucleotide-binding</keyword>
<evidence type="ECO:0000256" key="2">
    <source>
        <dbReference type="ARBA" id="ARBA00022448"/>
    </source>
</evidence>
<dbReference type="Proteomes" id="UP000009168">
    <property type="component" value="Unassembled WGS sequence"/>
</dbReference>
<keyword evidence="11" id="KW-1185">Reference proteome</keyword>
<dbReference type="InParanoid" id="Q240S4"/>
<dbReference type="InterPro" id="IPR003439">
    <property type="entry name" value="ABC_transporter-like_ATP-bd"/>
</dbReference>
<feature type="transmembrane region" description="Helical" evidence="8">
    <location>
        <begin position="370"/>
        <end position="390"/>
    </location>
</feature>
<dbReference type="GO" id="GO:0140359">
    <property type="term" value="F:ABC-type transporter activity"/>
    <property type="evidence" value="ECO:0007669"/>
    <property type="project" value="InterPro"/>
</dbReference>
<keyword evidence="7 8" id="KW-0472">Membrane</keyword>
<keyword evidence="2" id="KW-0813">Transport</keyword>
<dbReference type="CDD" id="cd03213">
    <property type="entry name" value="ABCG_EPDR"/>
    <property type="match status" value="1"/>
</dbReference>
<dbReference type="PANTHER" id="PTHR48041:SF139">
    <property type="entry name" value="PROTEIN SCARLET"/>
    <property type="match status" value="1"/>
</dbReference>
<dbReference type="PANTHER" id="PTHR48041">
    <property type="entry name" value="ABC TRANSPORTER G FAMILY MEMBER 28"/>
    <property type="match status" value="1"/>
</dbReference>
<dbReference type="InterPro" id="IPR050352">
    <property type="entry name" value="ABCG_transporters"/>
</dbReference>
<dbReference type="PROSITE" id="PS00211">
    <property type="entry name" value="ABC_TRANSPORTER_1"/>
    <property type="match status" value="1"/>
</dbReference>
<dbReference type="AlphaFoldDB" id="Q240S4"/>
<dbReference type="SMART" id="SM00382">
    <property type="entry name" value="AAA"/>
    <property type="match status" value="1"/>
</dbReference>
<dbReference type="KEGG" id="tet:TTHERM_00624590"/>
<dbReference type="OMA" id="ELPLMIR"/>
<dbReference type="eggNOG" id="KOG0061">
    <property type="taxonomic scope" value="Eukaryota"/>
</dbReference>
<gene>
    <name evidence="10" type="ORF">TTHERM_00624590</name>
</gene>
<dbReference type="Pfam" id="PF01061">
    <property type="entry name" value="ABC2_membrane"/>
    <property type="match status" value="1"/>
</dbReference>
<dbReference type="GO" id="GO:0016887">
    <property type="term" value="F:ATP hydrolysis activity"/>
    <property type="evidence" value="ECO:0007669"/>
    <property type="project" value="InterPro"/>
</dbReference>
<dbReference type="GO" id="GO:0005524">
    <property type="term" value="F:ATP binding"/>
    <property type="evidence" value="ECO:0007669"/>
    <property type="project" value="UniProtKB-KW"/>
</dbReference>
<dbReference type="STRING" id="312017.Q240S4"/>
<dbReference type="GeneID" id="7828560"/>
<dbReference type="PROSITE" id="PS50893">
    <property type="entry name" value="ABC_TRANSPORTER_2"/>
    <property type="match status" value="1"/>
</dbReference>
<evidence type="ECO:0000256" key="4">
    <source>
        <dbReference type="ARBA" id="ARBA00022741"/>
    </source>
</evidence>
<comment type="subcellular location">
    <subcellularLocation>
        <location evidence="1">Membrane</location>
        <topology evidence="1">Multi-pass membrane protein</topology>
    </subcellularLocation>
</comment>
<dbReference type="InterPro" id="IPR017871">
    <property type="entry name" value="ABC_transporter-like_CS"/>
</dbReference>
<keyword evidence="6 8" id="KW-1133">Transmembrane helix</keyword>
<keyword evidence="3 8" id="KW-0812">Transmembrane</keyword>
<evidence type="ECO:0000259" key="9">
    <source>
        <dbReference type="PROSITE" id="PS50893"/>
    </source>
</evidence>
<evidence type="ECO:0000256" key="6">
    <source>
        <dbReference type="ARBA" id="ARBA00022989"/>
    </source>
</evidence>
<dbReference type="EMBL" id="GG662540">
    <property type="protein sequence ID" value="EAS02340.1"/>
    <property type="molecule type" value="Genomic_DNA"/>
</dbReference>
<dbReference type="Pfam" id="PF19055">
    <property type="entry name" value="ABC2_membrane_7"/>
    <property type="match status" value="1"/>
</dbReference>
<dbReference type="SUPFAM" id="SSF52540">
    <property type="entry name" value="P-loop containing nucleoside triphosphate hydrolases"/>
    <property type="match status" value="1"/>
</dbReference>
<dbReference type="Pfam" id="PF00005">
    <property type="entry name" value="ABC_tran"/>
    <property type="match status" value="1"/>
</dbReference>
<dbReference type="HOGENOM" id="CLU_000604_57_6_1"/>
<keyword evidence="5" id="KW-0067">ATP-binding</keyword>
<dbReference type="Gene3D" id="3.40.50.300">
    <property type="entry name" value="P-loop containing nucleotide triphosphate hydrolases"/>
    <property type="match status" value="1"/>
</dbReference>
<evidence type="ECO:0000256" key="1">
    <source>
        <dbReference type="ARBA" id="ARBA00004141"/>
    </source>
</evidence>
<dbReference type="OrthoDB" id="184675at2759"/>
<feature type="transmembrane region" description="Helical" evidence="8">
    <location>
        <begin position="450"/>
        <end position="476"/>
    </location>
</feature>
<dbReference type="InterPro" id="IPR013525">
    <property type="entry name" value="ABC2_TM"/>
</dbReference>
<dbReference type="InterPro" id="IPR043926">
    <property type="entry name" value="ABCG_dom"/>
</dbReference>
<proteinExistence type="predicted"/>
<dbReference type="GO" id="GO:0016020">
    <property type="term" value="C:membrane"/>
    <property type="evidence" value="ECO:0007669"/>
    <property type="project" value="UniProtKB-SubCell"/>
</dbReference>
<evidence type="ECO:0000256" key="3">
    <source>
        <dbReference type="ARBA" id="ARBA00022692"/>
    </source>
</evidence>
<feature type="transmembrane region" description="Helical" evidence="8">
    <location>
        <begin position="482"/>
        <end position="503"/>
    </location>
</feature>
<evidence type="ECO:0000256" key="5">
    <source>
        <dbReference type="ARBA" id="ARBA00022840"/>
    </source>
</evidence>
<protein>
    <submittedName>
        <fullName evidence="10">ABC-type transport system protein</fullName>
    </submittedName>
</protein>
<dbReference type="InterPro" id="IPR003593">
    <property type="entry name" value="AAA+_ATPase"/>
</dbReference>
<evidence type="ECO:0000313" key="10">
    <source>
        <dbReference type="EMBL" id="EAS02340.1"/>
    </source>
</evidence>